<protein>
    <recommendedName>
        <fullName evidence="4">DUF4440 domain-containing protein</fullName>
    </recommendedName>
</protein>
<proteinExistence type="predicted"/>
<name>A0ABS4JQZ6_9FIRM</name>
<feature type="region of interest" description="Disordered" evidence="1">
    <location>
        <begin position="29"/>
        <end position="49"/>
    </location>
</feature>
<sequence>MRLTLQGAEPPSLPSPWQLLRFWHGAGRPSRPDTVKRGQGHAVRTADRQGDARVQARCINRIIRMPSATSAVVFYEKPMVLGERALAAFVLEVWRQVNGKWVLIRETVEHL</sequence>
<dbReference type="Proteomes" id="UP001519289">
    <property type="component" value="Unassembled WGS sequence"/>
</dbReference>
<keyword evidence="3" id="KW-1185">Reference proteome</keyword>
<evidence type="ECO:0000313" key="3">
    <source>
        <dbReference type="Proteomes" id="UP001519289"/>
    </source>
</evidence>
<comment type="caution">
    <text evidence="2">The sequence shown here is derived from an EMBL/GenBank/DDBJ whole genome shotgun (WGS) entry which is preliminary data.</text>
</comment>
<evidence type="ECO:0000313" key="2">
    <source>
        <dbReference type="EMBL" id="MBP2017370.1"/>
    </source>
</evidence>
<evidence type="ECO:0000256" key="1">
    <source>
        <dbReference type="SAM" id="MobiDB-lite"/>
    </source>
</evidence>
<dbReference type="EMBL" id="JAGGLG010000004">
    <property type="protein sequence ID" value="MBP2017370.1"/>
    <property type="molecule type" value="Genomic_DNA"/>
</dbReference>
<evidence type="ECO:0008006" key="4">
    <source>
        <dbReference type="Google" id="ProtNLM"/>
    </source>
</evidence>
<gene>
    <name evidence="2" type="ORF">J2Z79_000753</name>
</gene>
<accession>A0ABS4JQZ6</accession>
<organism evidence="2 3">
    <name type="scientific">Symbiobacterium terraclitae</name>
    <dbReference type="NCBI Taxonomy" id="557451"/>
    <lineage>
        <taxon>Bacteria</taxon>
        <taxon>Bacillati</taxon>
        <taxon>Bacillota</taxon>
        <taxon>Clostridia</taxon>
        <taxon>Eubacteriales</taxon>
        <taxon>Symbiobacteriaceae</taxon>
        <taxon>Symbiobacterium</taxon>
    </lineage>
</organism>
<reference evidence="2 3" key="1">
    <citation type="submission" date="2021-03" db="EMBL/GenBank/DDBJ databases">
        <title>Genomic Encyclopedia of Type Strains, Phase IV (KMG-IV): sequencing the most valuable type-strain genomes for metagenomic binning, comparative biology and taxonomic classification.</title>
        <authorList>
            <person name="Goeker M."/>
        </authorList>
    </citation>
    <scope>NUCLEOTIDE SEQUENCE [LARGE SCALE GENOMIC DNA]</scope>
    <source>
        <strain evidence="2 3">DSM 27138</strain>
    </source>
</reference>